<evidence type="ECO:0000313" key="6">
    <source>
        <dbReference type="Proteomes" id="UP000288805"/>
    </source>
</evidence>
<evidence type="ECO:0000256" key="1">
    <source>
        <dbReference type="ARBA" id="ARBA00023016"/>
    </source>
</evidence>
<keyword evidence="1 5" id="KW-0346">Stress response</keyword>
<accession>A0A438GAM5</accession>
<dbReference type="CDD" id="cd06472">
    <property type="entry name" value="ACD_ScHsp26_like"/>
    <property type="match status" value="1"/>
</dbReference>
<sequence>MSSLGLWRGGGYDPWTPLSPSDAWDPFDFGFGVEKSWGRGPDDDVSALAHAHVDWRETDNAHVFRADLPGVRREELKVQVEDNNILKISGEKTKEKEEVDDQWHRVERQRGSFLRRFRLPENAITDRISSALKDGVLTVTVPKKTESPSGVRTIHVAQL</sequence>
<dbReference type="SUPFAM" id="SSF49764">
    <property type="entry name" value="HSP20-like chaperones"/>
    <property type="match status" value="1"/>
</dbReference>
<evidence type="ECO:0000313" key="5">
    <source>
        <dbReference type="EMBL" id="RVW69272.1"/>
    </source>
</evidence>
<dbReference type="AlphaFoldDB" id="A0A438GAM5"/>
<comment type="caution">
    <text evidence="5">The sequence shown here is derived from an EMBL/GenBank/DDBJ whole genome shotgun (WGS) entry which is preliminary data.</text>
</comment>
<dbReference type="Proteomes" id="UP000288805">
    <property type="component" value="Unassembled WGS sequence"/>
</dbReference>
<feature type="domain" description="SHSP" evidence="4">
    <location>
        <begin position="44"/>
        <end position="159"/>
    </location>
</feature>
<dbReference type="Gramene" id="Vitis18g01841.t01">
    <property type="protein sequence ID" value="Vitis18g01841.t01.CDS"/>
    <property type="gene ID" value="Vitis18g01841"/>
</dbReference>
<evidence type="ECO:0000256" key="2">
    <source>
        <dbReference type="PROSITE-ProRule" id="PRU00285"/>
    </source>
</evidence>
<comment type="similarity">
    <text evidence="2 3">Belongs to the small heat shock protein (HSP20) family.</text>
</comment>
<evidence type="ECO:0000256" key="3">
    <source>
        <dbReference type="RuleBase" id="RU003616"/>
    </source>
</evidence>
<protein>
    <submittedName>
        <fullName evidence="5">17.6 kDa class I heat shock protein 3</fullName>
    </submittedName>
</protein>
<dbReference type="Pfam" id="PF00011">
    <property type="entry name" value="HSP20"/>
    <property type="match status" value="1"/>
</dbReference>
<dbReference type="PROSITE" id="PS01031">
    <property type="entry name" value="SHSP"/>
    <property type="match status" value="1"/>
</dbReference>
<evidence type="ECO:0000259" key="4">
    <source>
        <dbReference type="PROSITE" id="PS01031"/>
    </source>
</evidence>
<dbReference type="EMBL" id="QGNW01000502">
    <property type="protein sequence ID" value="RVW69272.1"/>
    <property type="molecule type" value="Genomic_DNA"/>
</dbReference>
<dbReference type="InterPro" id="IPR002068">
    <property type="entry name" value="A-crystallin/Hsp20_dom"/>
</dbReference>
<dbReference type="OMA" id="EICGERS"/>
<organism evidence="5 6">
    <name type="scientific">Vitis vinifera</name>
    <name type="common">Grape</name>
    <dbReference type="NCBI Taxonomy" id="29760"/>
    <lineage>
        <taxon>Eukaryota</taxon>
        <taxon>Viridiplantae</taxon>
        <taxon>Streptophyta</taxon>
        <taxon>Embryophyta</taxon>
        <taxon>Tracheophyta</taxon>
        <taxon>Spermatophyta</taxon>
        <taxon>Magnoliopsida</taxon>
        <taxon>eudicotyledons</taxon>
        <taxon>Gunneridae</taxon>
        <taxon>Pentapetalae</taxon>
        <taxon>rosids</taxon>
        <taxon>Vitales</taxon>
        <taxon>Vitaceae</taxon>
        <taxon>Viteae</taxon>
        <taxon>Vitis</taxon>
    </lineage>
</organism>
<gene>
    <name evidence="5" type="primary">HSP17.6C_5</name>
    <name evidence="5" type="ORF">CK203_061366</name>
</gene>
<dbReference type="FunFam" id="2.60.40.790:FF:000053">
    <property type="entry name" value="17.5 kDa class I heat shock protein"/>
    <property type="match status" value="1"/>
</dbReference>
<dbReference type="Gene3D" id="2.60.40.790">
    <property type="match status" value="1"/>
</dbReference>
<dbReference type="SMR" id="A0A438GAM5"/>
<dbReference type="OrthoDB" id="1245404at2759"/>
<dbReference type="KEGG" id="vvi:100264933"/>
<dbReference type="InterPro" id="IPR031107">
    <property type="entry name" value="Small_HSP"/>
</dbReference>
<reference evidence="5 6" key="1">
    <citation type="journal article" date="2018" name="PLoS Genet.">
        <title>Population sequencing reveals clonal diversity and ancestral inbreeding in the grapevine cultivar Chardonnay.</title>
        <authorList>
            <person name="Roach M.J."/>
            <person name="Johnson D.L."/>
            <person name="Bohlmann J."/>
            <person name="van Vuuren H.J."/>
            <person name="Jones S.J."/>
            <person name="Pretorius I.S."/>
            <person name="Schmidt S.A."/>
            <person name="Borneman A.R."/>
        </authorList>
    </citation>
    <scope>NUCLEOTIDE SEQUENCE [LARGE SCALE GENOMIC DNA]</scope>
    <source>
        <strain evidence="6">cv. Chardonnay</strain>
        <tissue evidence="5">Leaf</tissue>
    </source>
</reference>
<dbReference type="InterPro" id="IPR008978">
    <property type="entry name" value="HSP20-like_chaperone"/>
</dbReference>
<proteinExistence type="inferred from homology"/>
<name>A0A438GAM5_VITVI</name>
<dbReference type="PANTHER" id="PTHR11527">
    <property type="entry name" value="HEAT-SHOCK PROTEIN 20 FAMILY MEMBER"/>
    <property type="match status" value="1"/>
</dbReference>